<dbReference type="Pfam" id="PF07423">
    <property type="entry name" value="DUF1510"/>
    <property type="match status" value="1"/>
</dbReference>
<feature type="domain" description="DUF1510" evidence="3">
    <location>
        <begin position="126"/>
        <end position="217"/>
    </location>
</feature>
<feature type="transmembrane region" description="Helical" evidence="2">
    <location>
        <begin position="20"/>
        <end position="39"/>
    </location>
</feature>
<feature type="compositionally biased region" description="Polar residues" evidence="1">
    <location>
        <begin position="44"/>
        <end position="64"/>
    </location>
</feature>
<evidence type="ECO:0000313" key="5">
    <source>
        <dbReference type="Proteomes" id="UP000031563"/>
    </source>
</evidence>
<sequence>MAQHTRAERKVKQRKTNRILNTAIAVVVLLIIVVAFTIFSGGQDESANQPEQQVENNSSTASQTEKADDEQSSEAPAEEEPSGDSSEDETAVADEEEDKEKEEENEDNQEEVVVKESDKANVEEEIVDPNWSPVGTSQSGNHTSSFDQGSVDWQEKEQALSYATGIPQENMTVWYISGNGPDSAIGTVSTKSNPDEAYRVFITWVDGEGWKPTKMYKLEHNDKR</sequence>
<organism evidence="4 5">
    <name type="scientific">Bacillus thermotolerans</name>
    <name type="common">Quasibacillus thermotolerans</name>
    <dbReference type="NCBI Taxonomy" id="1221996"/>
    <lineage>
        <taxon>Bacteria</taxon>
        <taxon>Bacillati</taxon>
        <taxon>Bacillota</taxon>
        <taxon>Bacilli</taxon>
        <taxon>Bacillales</taxon>
        <taxon>Bacillaceae</taxon>
        <taxon>Bacillus</taxon>
    </lineage>
</organism>
<evidence type="ECO:0000313" key="4">
    <source>
        <dbReference type="EMBL" id="KKB43159.1"/>
    </source>
</evidence>
<dbReference type="RefSeq" id="WP_040047854.1">
    <property type="nucleotide sequence ID" value="NZ_JWIR02000004.1"/>
</dbReference>
<feature type="compositionally biased region" description="Acidic residues" evidence="1">
    <location>
        <begin position="67"/>
        <end position="110"/>
    </location>
</feature>
<feature type="compositionally biased region" description="Basic and acidic residues" evidence="1">
    <location>
        <begin position="112"/>
        <end position="122"/>
    </location>
</feature>
<dbReference type="EMBL" id="JWIR02000004">
    <property type="protein sequence ID" value="KKB43159.1"/>
    <property type="molecule type" value="Genomic_DNA"/>
</dbReference>
<name>A0A0F5IC49_BACTR</name>
<dbReference type="InterPro" id="IPR009988">
    <property type="entry name" value="DUF1510"/>
</dbReference>
<feature type="compositionally biased region" description="Polar residues" evidence="1">
    <location>
        <begin position="133"/>
        <end position="148"/>
    </location>
</feature>
<accession>A0A0F5IC49</accession>
<evidence type="ECO:0000256" key="2">
    <source>
        <dbReference type="SAM" id="Phobius"/>
    </source>
</evidence>
<evidence type="ECO:0000256" key="1">
    <source>
        <dbReference type="SAM" id="MobiDB-lite"/>
    </source>
</evidence>
<protein>
    <recommendedName>
        <fullName evidence="3">DUF1510 domain-containing protein</fullName>
    </recommendedName>
</protein>
<reference evidence="4" key="1">
    <citation type="submission" date="2015-02" db="EMBL/GenBank/DDBJ databases">
        <title>Genome Assembly of Bacillaceae bacterium MTCC 8252.</title>
        <authorList>
            <person name="Verma A."/>
            <person name="Khatri I."/>
            <person name="Mual P."/>
            <person name="Subramanian S."/>
            <person name="Krishnamurthi S."/>
        </authorList>
    </citation>
    <scope>NUCLEOTIDE SEQUENCE [LARGE SCALE GENOMIC DNA]</scope>
    <source>
        <strain evidence="4">MTCC 8252</strain>
    </source>
</reference>
<dbReference type="AlphaFoldDB" id="A0A0F5IC49"/>
<proteinExistence type="predicted"/>
<evidence type="ECO:0000259" key="3">
    <source>
        <dbReference type="Pfam" id="PF07423"/>
    </source>
</evidence>
<dbReference type="STRING" id="1221996.QY95_02145"/>
<dbReference type="Proteomes" id="UP000031563">
    <property type="component" value="Unassembled WGS sequence"/>
</dbReference>
<keyword evidence="2" id="KW-1133">Transmembrane helix</keyword>
<feature type="region of interest" description="Disordered" evidence="1">
    <location>
        <begin position="44"/>
        <end position="151"/>
    </location>
</feature>
<dbReference type="OrthoDB" id="2168558at2"/>
<keyword evidence="2" id="KW-0472">Membrane</keyword>
<keyword evidence="2" id="KW-0812">Transmembrane</keyword>
<keyword evidence="5" id="KW-1185">Reference proteome</keyword>
<gene>
    <name evidence="4" type="ORF">QY95_02145</name>
</gene>
<comment type="caution">
    <text evidence="4">The sequence shown here is derived from an EMBL/GenBank/DDBJ whole genome shotgun (WGS) entry which is preliminary data.</text>
</comment>